<dbReference type="AlphaFoldDB" id="A0A6C0J5J2"/>
<dbReference type="EMBL" id="MN740306">
    <property type="protein sequence ID" value="QHT99217.1"/>
    <property type="molecule type" value="Genomic_DNA"/>
</dbReference>
<sequence>MPRCPPGSKRCPPKTGKCYKTKSAKNKTVKRNRSIKKTSGKKLTWIQHLKMCSKKFNIKYGEAMSDTRCLNLYRHGHE</sequence>
<protein>
    <submittedName>
        <fullName evidence="2">Uncharacterized protein</fullName>
    </submittedName>
</protein>
<proteinExistence type="predicted"/>
<organism evidence="2">
    <name type="scientific">viral metagenome</name>
    <dbReference type="NCBI Taxonomy" id="1070528"/>
    <lineage>
        <taxon>unclassified sequences</taxon>
        <taxon>metagenomes</taxon>
        <taxon>organismal metagenomes</taxon>
    </lineage>
</organism>
<evidence type="ECO:0000313" key="2">
    <source>
        <dbReference type="EMBL" id="QHT99217.1"/>
    </source>
</evidence>
<name>A0A6C0J5J2_9ZZZZ</name>
<feature type="compositionally biased region" description="Basic residues" evidence="1">
    <location>
        <begin position="17"/>
        <end position="39"/>
    </location>
</feature>
<reference evidence="2" key="1">
    <citation type="journal article" date="2020" name="Nature">
        <title>Giant virus diversity and host interactions through global metagenomics.</title>
        <authorList>
            <person name="Schulz F."/>
            <person name="Roux S."/>
            <person name="Paez-Espino D."/>
            <person name="Jungbluth S."/>
            <person name="Walsh D.A."/>
            <person name="Denef V.J."/>
            <person name="McMahon K.D."/>
            <person name="Konstantinidis K.T."/>
            <person name="Eloe-Fadrosh E.A."/>
            <person name="Kyrpides N.C."/>
            <person name="Woyke T."/>
        </authorList>
    </citation>
    <scope>NUCLEOTIDE SEQUENCE</scope>
    <source>
        <strain evidence="2">GVMAG-M-3300025699-48</strain>
    </source>
</reference>
<evidence type="ECO:0000256" key="1">
    <source>
        <dbReference type="SAM" id="MobiDB-lite"/>
    </source>
</evidence>
<accession>A0A6C0J5J2</accession>
<feature type="region of interest" description="Disordered" evidence="1">
    <location>
        <begin position="1"/>
        <end position="39"/>
    </location>
</feature>